<keyword evidence="7" id="KW-0418">Kinase</keyword>
<evidence type="ECO:0000256" key="8">
    <source>
        <dbReference type="ARBA" id="ARBA00022840"/>
    </source>
</evidence>
<organism evidence="16 17">
    <name type="scientific">Zizania palustris</name>
    <name type="common">Northern wild rice</name>
    <dbReference type="NCBI Taxonomy" id="103762"/>
    <lineage>
        <taxon>Eukaryota</taxon>
        <taxon>Viridiplantae</taxon>
        <taxon>Streptophyta</taxon>
        <taxon>Embryophyta</taxon>
        <taxon>Tracheophyta</taxon>
        <taxon>Spermatophyta</taxon>
        <taxon>Magnoliopsida</taxon>
        <taxon>Liliopsida</taxon>
        <taxon>Poales</taxon>
        <taxon>Poaceae</taxon>
        <taxon>BOP clade</taxon>
        <taxon>Oryzoideae</taxon>
        <taxon>Oryzeae</taxon>
        <taxon>Zizaniinae</taxon>
        <taxon>Zizania</taxon>
    </lineage>
</organism>
<dbReference type="FunFam" id="1.25.10.10:FF:000223">
    <property type="entry name" value="Serine/threonine-protein kinase TIO"/>
    <property type="match status" value="1"/>
</dbReference>
<keyword evidence="8 13" id="KW-0067">ATP-binding</keyword>
<evidence type="ECO:0000256" key="1">
    <source>
        <dbReference type="ARBA" id="ARBA00004245"/>
    </source>
</evidence>
<comment type="caution">
    <text evidence="16">The sequence shown here is derived from an EMBL/GenBank/DDBJ whole genome shotgun (WGS) entry which is preliminary data.</text>
</comment>
<keyword evidence="6 13" id="KW-0547">Nucleotide-binding</keyword>
<feature type="compositionally biased region" description="Polar residues" evidence="14">
    <location>
        <begin position="364"/>
        <end position="383"/>
    </location>
</feature>
<evidence type="ECO:0000256" key="13">
    <source>
        <dbReference type="PROSITE-ProRule" id="PRU10141"/>
    </source>
</evidence>
<feature type="region of interest" description="Disordered" evidence="14">
    <location>
        <begin position="1"/>
        <end position="45"/>
    </location>
</feature>
<evidence type="ECO:0000256" key="5">
    <source>
        <dbReference type="ARBA" id="ARBA00022679"/>
    </source>
</evidence>
<dbReference type="PROSITE" id="PS50011">
    <property type="entry name" value="PROTEIN_KINASE_DOM"/>
    <property type="match status" value="1"/>
</dbReference>
<evidence type="ECO:0000256" key="11">
    <source>
        <dbReference type="ARBA" id="ARBA00048679"/>
    </source>
</evidence>
<evidence type="ECO:0000259" key="15">
    <source>
        <dbReference type="PROSITE" id="PS50011"/>
    </source>
</evidence>
<comment type="catalytic activity">
    <reaction evidence="11">
        <text>L-seryl-[protein] + ATP = O-phospho-L-seryl-[protein] + ADP + H(+)</text>
        <dbReference type="Rhea" id="RHEA:17989"/>
        <dbReference type="Rhea" id="RHEA-COMP:9863"/>
        <dbReference type="Rhea" id="RHEA-COMP:11604"/>
        <dbReference type="ChEBI" id="CHEBI:15378"/>
        <dbReference type="ChEBI" id="CHEBI:29999"/>
        <dbReference type="ChEBI" id="CHEBI:30616"/>
        <dbReference type="ChEBI" id="CHEBI:83421"/>
        <dbReference type="ChEBI" id="CHEBI:456216"/>
        <dbReference type="EC" id="2.7.11.1"/>
    </reaction>
</comment>
<dbReference type="InterPro" id="IPR017441">
    <property type="entry name" value="Protein_kinase_ATP_BS"/>
</dbReference>
<dbReference type="EMBL" id="JAAALK010000289">
    <property type="protein sequence ID" value="KAG8048505.1"/>
    <property type="molecule type" value="Genomic_DNA"/>
</dbReference>
<evidence type="ECO:0000256" key="7">
    <source>
        <dbReference type="ARBA" id="ARBA00022777"/>
    </source>
</evidence>
<evidence type="ECO:0000256" key="12">
    <source>
        <dbReference type="ARBA" id="ARBA00075375"/>
    </source>
</evidence>
<dbReference type="InterPro" id="IPR000225">
    <property type="entry name" value="Armadillo"/>
</dbReference>
<dbReference type="FunFam" id="3.30.200.20:FF:000042">
    <property type="entry name" value="Aurora kinase A"/>
    <property type="match status" value="1"/>
</dbReference>
<protein>
    <recommendedName>
        <fullName evidence="2">non-specific serine/threonine protein kinase</fullName>
        <ecNumber evidence="2">2.7.11.1</ecNumber>
    </recommendedName>
    <alternativeName>
        <fullName evidence="12">Fused homolog</fullName>
    </alternativeName>
</protein>
<dbReference type="Proteomes" id="UP000729402">
    <property type="component" value="Unassembled WGS sequence"/>
</dbReference>
<evidence type="ECO:0000256" key="14">
    <source>
        <dbReference type="SAM" id="MobiDB-lite"/>
    </source>
</evidence>
<dbReference type="InterPro" id="IPR008271">
    <property type="entry name" value="Ser/Thr_kinase_AS"/>
</dbReference>
<dbReference type="SMART" id="SM00185">
    <property type="entry name" value="ARM"/>
    <property type="match status" value="4"/>
</dbReference>
<dbReference type="GO" id="GO:0005856">
    <property type="term" value="C:cytoskeleton"/>
    <property type="evidence" value="ECO:0007669"/>
    <property type="project" value="UniProtKB-SubCell"/>
</dbReference>
<sequence length="1413" mass="155152">MDGVEPQKTNISKAELKSKPSAEIRPRAPTSFTTKSSSPDGPLSVQQDKARLVFLPHLRRLDPGSVNPSCSCGGWPIPEDYHVIELVGEGSFGKVYKGRRKYTRQTVAMKFILKHGKTDKDIHNLRQEIEILRKLKHDNIIEMIDAFETPQEFCVVTEFAQGELFEVLEDDKCLPEEQVQAIAKQLVKALHYLHSNRIIHRDMKPQNILIGKGSVVKLCDFGFARAMSANTVVLRSIKGTPLYMAPELVREQPYNHTADLWSLGVILYELFVGQPPFYTNSVYALIRHIVKDPVKYPENMSANFKSFLKGLLNKLPQSRLTWPELLEHPFVKDNSVEAAAEYEAAPYEVKGSEATCRADEIQASRKQPSAADPQSRNTVNNRENVYDKQNKNKKIESRKHAAEDHHGASTSPVSDISTPSECSALGKFEKTSQTVKGANSIVEDSEALSTVLSPIKIWLSNFPTLSRELNIDDANQALRIIKNVIEVGSYQSCTAIDDIISMFLEFTSVIIRTNISDAYNLAVKCLAIARKLLDTSEGAVLQSYDKHWSSLYELYSQILVSTVDPSGRMSRESTACLALMLSRVISGLKTSISSESPKPLDESLVKIINHARSSQLLELLCECLIASGSGIISGSTNMVPAACEACKAIWYLAHAVDIMSLDTHNFSFPLANSWRQVHVMLDGKMQDQSSLPDSGSTHLMNIFVKSFLASRPMQVAVYHCLHNGLESAIHASLQLISRACLLDASFCAIICGPINSSYDANELEYGGDGTIASDMFSLLSLCGSYLNKESKQNSNQKCKLSNPHALVVHCCLALATIAACLKSEGNSSASFILTSSQKKQRSRLSVLAHLSSVDDTVKSCLQPHCAASMLALSSVISLENGGQTRSSLCETALALFPRMATIHTLLKLWLSDGSEALCRYNAGLLNLFGLRDGSIGLLETRLKWGGPLAIEQACSVGIPQLLIRLLTDGFSKEPSGGKEGSAHRSGLSPLGVIWTLSALSQCLPGGIFREILYRREHVKLLTDLLCDMHLKALASWIGLGGGKKGVRELINSVVDILAFPFVAVQSSPNMPSTFASINSGFLLNAASPGGRIGTEDKEMLKTIEKSMSQYIQVLLEVGVPGCILRCFDYVDTEDLSRPLAIVAKMVGYRPLASQLLREGLLNPSSVAKLLKGPIAKEMMLDLLMIVSDLARMSKDFYESIDKAGMVGFLKIFLSDDDPDLRAKACSAIGNMCRHSPYFYSSLASNKVIELVVDRCSDTDKRTRKFACFAVGNAAYHNDMLYEELRRSIPQLTKLILAPEEDKTKGNAAGALSNLVRNSNILCEDIVSQGAIQALLKMVSNYSSVALSPSRKDVLTESPLKIVLFALRKMCDHTVCRLYLRSSELLPVIVHLRQSLDPTISEYASAISSKACQP</sequence>
<evidence type="ECO:0000256" key="6">
    <source>
        <dbReference type="ARBA" id="ARBA00022741"/>
    </source>
</evidence>
<accession>A0A8J5RQI9</accession>
<evidence type="ECO:0000256" key="3">
    <source>
        <dbReference type="ARBA" id="ARBA00022490"/>
    </source>
</evidence>
<feature type="compositionally biased region" description="Basic and acidic residues" evidence="14">
    <location>
        <begin position="14"/>
        <end position="26"/>
    </location>
</feature>
<evidence type="ECO:0000313" key="16">
    <source>
        <dbReference type="EMBL" id="KAG8048505.1"/>
    </source>
</evidence>
<dbReference type="GO" id="GO:0005524">
    <property type="term" value="F:ATP binding"/>
    <property type="evidence" value="ECO:0007669"/>
    <property type="project" value="UniProtKB-UniRule"/>
</dbReference>
<dbReference type="InterPro" id="IPR000719">
    <property type="entry name" value="Prot_kinase_dom"/>
</dbReference>
<feature type="domain" description="Protein kinase" evidence="15">
    <location>
        <begin position="81"/>
        <end position="331"/>
    </location>
</feature>
<evidence type="ECO:0000256" key="9">
    <source>
        <dbReference type="ARBA" id="ARBA00023212"/>
    </source>
</evidence>
<comment type="catalytic activity">
    <reaction evidence="10">
        <text>L-threonyl-[protein] + ATP = O-phospho-L-threonyl-[protein] + ADP + H(+)</text>
        <dbReference type="Rhea" id="RHEA:46608"/>
        <dbReference type="Rhea" id="RHEA-COMP:11060"/>
        <dbReference type="Rhea" id="RHEA-COMP:11605"/>
        <dbReference type="ChEBI" id="CHEBI:15378"/>
        <dbReference type="ChEBI" id="CHEBI:30013"/>
        <dbReference type="ChEBI" id="CHEBI:30616"/>
        <dbReference type="ChEBI" id="CHEBI:61977"/>
        <dbReference type="ChEBI" id="CHEBI:456216"/>
        <dbReference type="EC" id="2.7.11.1"/>
    </reaction>
</comment>
<dbReference type="GO" id="GO:0004674">
    <property type="term" value="F:protein serine/threonine kinase activity"/>
    <property type="evidence" value="ECO:0007669"/>
    <property type="project" value="UniProtKB-KW"/>
</dbReference>
<dbReference type="PANTHER" id="PTHR22983">
    <property type="entry name" value="PROTEIN KINASE RELATED"/>
    <property type="match status" value="1"/>
</dbReference>
<dbReference type="SMART" id="SM00220">
    <property type="entry name" value="S_TKc"/>
    <property type="match status" value="1"/>
</dbReference>
<feature type="compositionally biased region" description="Polar residues" evidence="14">
    <location>
        <begin position="30"/>
        <end position="45"/>
    </location>
</feature>
<dbReference type="OrthoDB" id="266718at2759"/>
<dbReference type="PROSITE" id="PS00108">
    <property type="entry name" value="PROTEIN_KINASE_ST"/>
    <property type="match status" value="1"/>
</dbReference>
<reference evidence="16" key="2">
    <citation type="submission" date="2021-02" db="EMBL/GenBank/DDBJ databases">
        <authorList>
            <person name="Kimball J.A."/>
            <person name="Haas M.W."/>
            <person name="Macchietto M."/>
            <person name="Kono T."/>
            <person name="Duquette J."/>
            <person name="Shao M."/>
        </authorList>
    </citation>
    <scope>NUCLEOTIDE SEQUENCE</scope>
    <source>
        <tissue evidence="16">Fresh leaf tissue</tissue>
    </source>
</reference>
<feature type="region of interest" description="Disordered" evidence="14">
    <location>
        <begin position="360"/>
        <end position="419"/>
    </location>
</feature>
<feature type="binding site" evidence="13">
    <location>
        <position position="114"/>
    </location>
    <ligand>
        <name>ATP</name>
        <dbReference type="ChEBI" id="CHEBI:30616"/>
    </ligand>
</feature>
<keyword evidence="17" id="KW-1185">Reference proteome</keyword>
<name>A0A8J5RQI9_ZIZPA</name>
<keyword evidence="4" id="KW-0723">Serine/threonine-protein kinase</keyword>
<dbReference type="FunFam" id="1.10.510.10:FF:000292">
    <property type="entry name" value="Serine/threonine-protein kinase 36"/>
    <property type="match status" value="1"/>
</dbReference>
<dbReference type="PANTHER" id="PTHR22983:SF6">
    <property type="entry name" value="SERINE_THREONINE-PROTEIN KINASE 36"/>
    <property type="match status" value="1"/>
</dbReference>
<dbReference type="Pfam" id="PF00069">
    <property type="entry name" value="Pkinase"/>
    <property type="match status" value="1"/>
</dbReference>
<feature type="compositionally biased region" description="Polar residues" evidence="14">
    <location>
        <begin position="408"/>
        <end position="419"/>
    </location>
</feature>
<gene>
    <name evidence="16" type="ORF">GUJ93_ZPchr0009g705</name>
</gene>
<feature type="compositionally biased region" description="Basic and acidic residues" evidence="14">
    <location>
        <begin position="384"/>
        <end position="407"/>
    </location>
</feature>
<keyword evidence="3" id="KW-0963">Cytoplasm</keyword>
<dbReference type="PROSITE" id="PS00107">
    <property type="entry name" value="PROTEIN_KINASE_ATP"/>
    <property type="match status" value="1"/>
</dbReference>
<dbReference type="EC" id="2.7.11.1" evidence="2"/>
<reference evidence="16" key="1">
    <citation type="journal article" date="2021" name="bioRxiv">
        <title>Whole Genome Assembly and Annotation of Northern Wild Rice, Zizania palustris L., Supports a Whole Genome Duplication in the Zizania Genus.</title>
        <authorList>
            <person name="Haas M."/>
            <person name="Kono T."/>
            <person name="Macchietto M."/>
            <person name="Millas R."/>
            <person name="McGilp L."/>
            <person name="Shao M."/>
            <person name="Duquette J."/>
            <person name="Hirsch C.N."/>
            <person name="Kimball J."/>
        </authorList>
    </citation>
    <scope>NUCLEOTIDE SEQUENCE</scope>
    <source>
        <tissue evidence="16">Fresh leaf tissue</tissue>
    </source>
</reference>
<evidence type="ECO:0000256" key="2">
    <source>
        <dbReference type="ARBA" id="ARBA00012513"/>
    </source>
</evidence>
<keyword evidence="9" id="KW-0206">Cytoskeleton</keyword>
<comment type="subcellular location">
    <subcellularLocation>
        <location evidence="1">Cytoplasm</location>
        <location evidence="1">Cytoskeleton</location>
    </subcellularLocation>
</comment>
<evidence type="ECO:0000313" key="17">
    <source>
        <dbReference type="Proteomes" id="UP000729402"/>
    </source>
</evidence>
<evidence type="ECO:0000256" key="4">
    <source>
        <dbReference type="ARBA" id="ARBA00022527"/>
    </source>
</evidence>
<dbReference type="GO" id="GO:0005737">
    <property type="term" value="C:cytoplasm"/>
    <property type="evidence" value="ECO:0007669"/>
    <property type="project" value="TreeGrafter"/>
</dbReference>
<proteinExistence type="predicted"/>
<dbReference type="CDD" id="cd14002">
    <property type="entry name" value="STKc_STK36"/>
    <property type="match status" value="1"/>
</dbReference>
<evidence type="ECO:0000256" key="10">
    <source>
        <dbReference type="ARBA" id="ARBA00047899"/>
    </source>
</evidence>
<keyword evidence="5" id="KW-0808">Transferase</keyword>